<comment type="caution">
    <text evidence="2">The sequence shown here is derived from an EMBL/GenBank/DDBJ whole genome shotgun (WGS) entry which is preliminary data.</text>
</comment>
<protein>
    <submittedName>
        <fullName evidence="2">Uncharacterized protein</fullName>
    </submittedName>
</protein>
<feature type="compositionally biased region" description="Basic and acidic residues" evidence="1">
    <location>
        <begin position="27"/>
        <end position="56"/>
    </location>
</feature>
<organism evidence="2 3">
    <name type="scientific">Ramazzottius varieornatus</name>
    <name type="common">Water bear</name>
    <name type="synonym">Tardigrade</name>
    <dbReference type="NCBI Taxonomy" id="947166"/>
    <lineage>
        <taxon>Eukaryota</taxon>
        <taxon>Metazoa</taxon>
        <taxon>Ecdysozoa</taxon>
        <taxon>Tardigrada</taxon>
        <taxon>Eutardigrada</taxon>
        <taxon>Parachela</taxon>
        <taxon>Hypsibioidea</taxon>
        <taxon>Ramazzottiidae</taxon>
        <taxon>Ramazzottius</taxon>
    </lineage>
</organism>
<feature type="region of interest" description="Disordered" evidence="1">
    <location>
        <begin position="145"/>
        <end position="237"/>
    </location>
</feature>
<dbReference type="OrthoDB" id="10599028at2759"/>
<accession>A0A1D1VVQ1</accession>
<feature type="compositionally biased region" description="Low complexity" evidence="1">
    <location>
        <begin position="145"/>
        <end position="157"/>
    </location>
</feature>
<dbReference type="EMBL" id="BDGG01000009">
    <property type="protein sequence ID" value="GAV03064.1"/>
    <property type="molecule type" value="Genomic_DNA"/>
</dbReference>
<proteinExistence type="predicted"/>
<evidence type="ECO:0000256" key="1">
    <source>
        <dbReference type="SAM" id="MobiDB-lite"/>
    </source>
</evidence>
<gene>
    <name evidence="2" type="primary">RvY_13546-1</name>
    <name evidence="2" type="synonym">RvY_13546.1</name>
    <name evidence="2" type="ORF">RvY_13546</name>
</gene>
<name>A0A1D1VVQ1_RAMVA</name>
<dbReference type="Proteomes" id="UP000186922">
    <property type="component" value="Unassembled WGS sequence"/>
</dbReference>
<sequence>MDSSGFGGSILMRSVAMTEITQLAEQDAQHPEHSVDVNPKEMTGDARDSSSKEDTTHPFASRLLAVLPNAMCPYLPGDRTRTGYYGLRTPICFYTETGEQVTYDPAFVQPSSSSSSNTPPNPGTAPSPSALKTTIAASKSFVGSLASNDSSVNSSGGRDPSIWPIVTQSQPQFWPNRGGQNGRRTDNDGNGGGRGGGRGRYHQRGGAGRLRRGGASNHNNGGAARQNQQPPQATATQ</sequence>
<feature type="compositionally biased region" description="Low complexity" evidence="1">
    <location>
        <begin position="213"/>
        <end position="237"/>
    </location>
</feature>
<feature type="region of interest" description="Disordered" evidence="1">
    <location>
        <begin position="25"/>
        <end position="56"/>
    </location>
</feature>
<reference evidence="2 3" key="1">
    <citation type="journal article" date="2016" name="Nat. Commun.">
        <title>Extremotolerant tardigrade genome and improved radiotolerance of human cultured cells by tardigrade-unique protein.</title>
        <authorList>
            <person name="Hashimoto T."/>
            <person name="Horikawa D.D."/>
            <person name="Saito Y."/>
            <person name="Kuwahara H."/>
            <person name="Kozuka-Hata H."/>
            <person name="Shin-I T."/>
            <person name="Minakuchi Y."/>
            <person name="Ohishi K."/>
            <person name="Motoyama A."/>
            <person name="Aizu T."/>
            <person name="Enomoto A."/>
            <person name="Kondo K."/>
            <person name="Tanaka S."/>
            <person name="Hara Y."/>
            <person name="Koshikawa S."/>
            <person name="Sagara H."/>
            <person name="Miura T."/>
            <person name="Yokobori S."/>
            <person name="Miyagawa K."/>
            <person name="Suzuki Y."/>
            <person name="Kubo T."/>
            <person name="Oyama M."/>
            <person name="Kohara Y."/>
            <person name="Fujiyama A."/>
            <person name="Arakawa K."/>
            <person name="Katayama T."/>
            <person name="Toyoda A."/>
            <person name="Kunieda T."/>
        </authorList>
    </citation>
    <scope>NUCLEOTIDE SEQUENCE [LARGE SCALE GENOMIC DNA]</scope>
    <source>
        <strain evidence="2 3">YOKOZUNA-1</strain>
    </source>
</reference>
<feature type="region of interest" description="Disordered" evidence="1">
    <location>
        <begin position="106"/>
        <end position="130"/>
    </location>
</feature>
<evidence type="ECO:0000313" key="3">
    <source>
        <dbReference type="Proteomes" id="UP000186922"/>
    </source>
</evidence>
<dbReference type="AlphaFoldDB" id="A0A1D1VVQ1"/>
<keyword evidence="3" id="KW-1185">Reference proteome</keyword>
<evidence type="ECO:0000313" key="2">
    <source>
        <dbReference type="EMBL" id="GAV03064.1"/>
    </source>
</evidence>